<keyword evidence="3" id="KW-1185">Reference proteome</keyword>
<protein>
    <submittedName>
        <fullName evidence="1">Uncharacterized protein</fullName>
    </submittedName>
</protein>
<reference evidence="1" key="1">
    <citation type="submission" date="2021-02" db="EMBL/GenBank/DDBJ databases">
        <authorList>
            <person name="Nowell W R."/>
        </authorList>
    </citation>
    <scope>NUCLEOTIDE SEQUENCE</scope>
</reference>
<comment type="caution">
    <text evidence="1">The sequence shown here is derived from an EMBL/GenBank/DDBJ whole genome shotgun (WGS) entry which is preliminary data.</text>
</comment>
<proteinExistence type="predicted"/>
<gene>
    <name evidence="1" type="ORF">BJG266_LOCUS2050</name>
    <name evidence="2" type="ORF">QVE165_LOCUS17935</name>
</gene>
<name>A0A813P6Y0_9BILA</name>
<sequence>MSVISDSMSIVSTKTSSSDLYSMSYLLNHIRAQRISNNKSLSPSRIIQQQSKSHRSINSPRNLINMQQKQTIISTPIHKRNQISSKSNKDTFIMDDYSNKNVHRSLYKKFYKKLIGVVIGGWLGGLFEFLTGGHNGCNNEYRGHVQCQKKYANLTIMARCINIFYTNLTLENSPFICLCRFRNNSQGKYRDCEFFHVKIQYI</sequence>
<dbReference type="Proteomes" id="UP000663832">
    <property type="component" value="Unassembled WGS sequence"/>
</dbReference>
<evidence type="ECO:0000313" key="3">
    <source>
        <dbReference type="Proteomes" id="UP000663832"/>
    </source>
</evidence>
<dbReference type="EMBL" id="CAJNOI010000005">
    <property type="protein sequence ID" value="CAF0744443.1"/>
    <property type="molecule type" value="Genomic_DNA"/>
</dbReference>
<accession>A0A813P6Y0</accession>
<evidence type="ECO:0000313" key="1">
    <source>
        <dbReference type="EMBL" id="CAF0744443.1"/>
    </source>
</evidence>
<organism evidence="1 4">
    <name type="scientific">Adineta steineri</name>
    <dbReference type="NCBI Taxonomy" id="433720"/>
    <lineage>
        <taxon>Eukaryota</taxon>
        <taxon>Metazoa</taxon>
        <taxon>Spiralia</taxon>
        <taxon>Gnathifera</taxon>
        <taxon>Rotifera</taxon>
        <taxon>Eurotatoria</taxon>
        <taxon>Bdelloidea</taxon>
        <taxon>Adinetida</taxon>
        <taxon>Adinetidae</taxon>
        <taxon>Adineta</taxon>
    </lineage>
</organism>
<dbReference type="Proteomes" id="UP000663877">
    <property type="component" value="Unassembled WGS sequence"/>
</dbReference>
<dbReference type="OrthoDB" id="10021606at2759"/>
<dbReference type="EMBL" id="CAJNOM010000105">
    <property type="protein sequence ID" value="CAF1056910.1"/>
    <property type="molecule type" value="Genomic_DNA"/>
</dbReference>
<evidence type="ECO:0000313" key="2">
    <source>
        <dbReference type="EMBL" id="CAF1056910.1"/>
    </source>
</evidence>
<evidence type="ECO:0000313" key="4">
    <source>
        <dbReference type="Proteomes" id="UP000663877"/>
    </source>
</evidence>
<dbReference type="AlphaFoldDB" id="A0A813P6Y0"/>